<dbReference type="Pfam" id="PF01014">
    <property type="entry name" value="Uricase"/>
    <property type="match status" value="2"/>
</dbReference>
<evidence type="ECO:0000256" key="10">
    <source>
        <dbReference type="RuleBase" id="RU004455"/>
    </source>
</evidence>
<feature type="binding site" evidence="9">
    <location>
        <position position="177"/>
    </location>
    <ligand>
        <name>urate</name>
        <dbReference type="ChEBI" id="CHEBI:17775"/>
    </ligand>
</feature>
<feature type="active site" description="Charge relay system" evidence="8">
    <location>
        <position position="11"/>
    </location>
</feature>
<dbReference type="EMBL" id="JASNWA010000008">
    <property type="protein sequence ID" value="KAK3171872.1"/>
    <property type="molecule type" value="Genomic_DNA"/>
</dbReference>
<dbReference type="CDD" id="cd00445">
    <property type="entry name" value="Uricase"/>
    <property type="match status" value="1"/>
</dbReference>
<dbReference type="PROSITE" id="PS00366">
    <property type="entry name" value="URICASE"/>
    <property type="match status" value="1"/>
</dbReference>
<evidence type="ECO:0000256" key="8">
    <source>
        <dbReference type="PIRSR" id="PIRSR000241-1"/>
    </source>
</evidence>
<dbReference type="EC" id="1.7.3.3" evidence="7 10"/>
<proteinExistence type="inferred from homology"/>
<dbReference type="PANTHER" id="PTHR42874:SF1">
    <property type="entry name" value="URICASE"/>
    <property type="match status" value="1"/>
</dbReference>
<comment type="caution">
    <text evidence="11">The sequence shown here is derived from an EMBL/GenBank/DDBJ whole genome shotgun (WGS) entry which is preliminary data.</text>
</comment>
<accession>A0AAD9Z806</accession>
<keyword evidence="12" id="KW-1185">Reference proteome</keyword>
<feature type="binding site" evidence="9">
    <location>
        <position position="58"/>
    </location>
    <ligand>
        <name>urate</name>
        <dbReference type="ChEBI" id="CHEBI:17775"/>
    </ligand>
</feature>
<evidence type="ECO:0000256" key="7">
    <source>
        <dbReference type="PIRNR" id="PIRNR000241"/>
    </source>
</evidence>
<dbReference type="NCBIfam" id="TIGR03383">
    <property type="entry name" value="urate_oxi"/>
    <property type="match status" value="1"/>
</dbReference>
<evidence type="ECO:0000256" key="4">
    <source>
        <dbReference type="ARBA" id="ARBA00022631"/>
    </source>
</evidence>
<dbReference type="PANTHER" id="PTHR42874">
    <property type="entry name" value="URICASE"/>
    <property type="match status" value="1"/>
</dbReference>
<feature type="active site" description="Charge relay system" evidence="8">
    <location>
        <position position="257"/>
    </location>
</feature>
<dbReference type="GO" id="GO:0005777">
    <property type="term" value="C:peroxisome"/>
    <property type="evidence" value="ECO:0007669"/>
    <property type="project" value="UniProtKB-SubCell"/>
</dbReference>
<evidence type="ECO:0000256" key="5">
    <source>
        <dbReference type="ARBA" id="ARBA00023002"/>
    </source>
</evidence>
<feature type="binding site" evidence="9">
    <location>
        <position position="255"/>
    </location>
    <ligand>
        <name>urate</name>
        <dbReference type="ChEBI" id="CHEBI:17775"/>
    </ligand>
</feature>
<comment type="similarity">
    <text evidence="3 7 10">Belongs to the uricase family.</text>
</comment>
<dbReference type="InterPro" id="IPR019842">
    <property type="entry name" value="Uricase_CS"/>
</dbReference>
<comment type="subcellular location">
    <subcellularLocation>
        <location evidence="1 7">Peroxisome</location>
    </subcellularLocation>
</comment>
<comment type="catalytic activity">
    <reaction evidence="7 10">
        <text>urate + O2 + H2O = 5-hydroxyisourate + H2O2</text>
        <dbReference type="Rhea" id="RHEA:21368"/>
        <dbReference type="ChEBI" id="CHEBI:15377"/>
        <dbReference type="ChEBI" id="CHEBI:15379"/>
        <dbReference type="ChEBI" id="CHEBI:16240"/>
        <dbReference type="ChEBI" id="CHEBI:17775"/>
        <dbReference type="ChEBI" id="CHEBI:18072"/>
        <dbReference type="EC" id="1.7.3.3"/>
    </reaction>
</comment>
<keyword evidence="5 7" id="KW-0560">Oxidoreductase</keyword>
<evidence type="ECO:0000313" key="12">
    <source>
        <dbReference type="Proteomes" id="UP001276659"/>
    </source>
</evidence>
<feature type="active site" description="Charge relay system" evidence="8">
    <location>
        <position position="58"/>
    </location>
</feature>
<evidence type="ECO:0000256" key="2">
    <source>
        <dbReference type="ARBA" id="ARBA00004831"/>
    </source>
</evidence>
<gene>
    <name evidence="11" type="ORF">OEA41_003956</name>
</gene>
<dbReference type="Gene3D" id="3.10.270.10">
    <property type="entry name" value="Urate Oxidase"/>
    <property type="match status" value="1"/>
</dbReference>
<sequence>MASVSAAQYGKDNIRVYKVHKDEKTGFQTVVEMTVCVLLKGDIETSYTEADNSVVVATDSMKNTVYIMAKQHPVTPPELFGAIVATHFVETYKHIHSAEVKVKVHRWTRLTVDGMPHPHSFFRDGSETRTVEATAIEGNGISIRSAIAGLLVLKSTGSAFHSFYRDEYTTLPDVYDRILSTEVDCGWKWNIFSNINEVESAVPKFDNAWEAARKITLDTFAKEVSPSVQNTLYKMCQQIMAAVPEIAAVDYSLPNKHYFEIDMSWHKGLKNTGKDAEVYAPQSDPNGLIQCTVSR</sequence>
<feature type="binding site" evidence="9">
    <location>
        <position position="229"/>
    </location>
    <ligand>
        <name>urate</name>
        <dbReference type="ChEBI" id="CHEBI:17775"/>
    </ligand>
</feature>
<comment type="pathway">
    <text evidence="2 7">Purine metabolism; urate degradation; (S)-allantoin from urate: step 1/3.</text>
</comment>
<evidence type="ECO:0000313" key="11">
    <source>
        <dbReference type="EMBL" id="KAK3171872.1"/>
    </source>
</evidence>
<dbReference type="PIRSF" id="PIRSF000241">
    <property type="entry name" value="Urate_oxidase"/>
    <property type="match status" value="1"/>
</dbReference>
<dbReference type="PRINTS" id="PR00093">
    <property type="entry name" value="URICASE"/>
</dbReference>
<feature type="binding site" evidence="9">
    <location>
        <position position="160"/>
    </location>
    <ligand>
        <name>urate</name>
        <dbReference type="ChEBI" id="CHEBI:17775"/>
    </ligand>
</feature>
<dbReference type="GO" id="GO:0019628">
    <property type="term" value="P:urate catabolic process"/>
    <property type="evidence" value="ECO:0007669"/>
    <property type="project" value="TreeGrafter"/>
</dbReference>
<dbReference type="GO" id="GO:0004846">
    <property type="term" value="F:urate oxidase activity"/>
    <property type="evidence" value="ECO:0007669"/>
    <property type="project" value="UniProtKB-EC"/>
</dbReference>
<evidence type="ECO:0000256" key="9">
    <source>
        <dbReference type="PIRSR" id="PIRSR000241-2"/>
    </source>
</evidence>
<organism evidence="11 12">
    <name type="scientific">Lepraria neglecta</name>
    <dbReference type="NCBI Taxonomy" id="209136"/>
    <lineage>
        <taxon>Eukaryota</taxon>
        <taxon>Fungi</taxon>
        <taxon>Dikarya</taxon>
        <taxon>Ascomycota</taxon>
        <taxon>Pezizomycotina</taxon>
        <taxon>Lecanoromycetes</taxon>
        <taxon>OSLEUM clade</taxon>
        <taxon>Lecanoromycetidae</taxon>
        <taxon>Lecanorales</taxon>
        <taxon>Lecanorineae</taxon>
        <taxon>Stereocaulaceae</taxon>
        <taxon>Lepraria</taxon>
    </lineage>
</organism>
<comment type="function">
    <text evidence="7 10">Catalyzes the oxidation of uric acid to 5-hydroxyisourate, which is further processed to form (S)-allantoin.</text>
</comment>
<dbReference type="AlphaFoldDB" id="A0AAD9Z806"/>
<keyword evidence="6 7" id="KW-0576">Peroxisome</keyword>
<dbReference type="GO" id="GO:0006145">
    <property type="term" value="P:purine nucleobase catabolic process"/>
    <property type="evidence" value="ECO:0007669"/>
    <property type="project" value="TreeGrafter"/>
</dbReference>
<name>A0AAD9Z806_9LECA</name>
<feature type="binding site" evidence="9">
    <location>
        <position position="59"/>
    </location>
    <ligand>
        <name>urate</name>
        <dbReference type="ChEBI" id="CHEBI:17775"/>
    </ligand>
</feature>
<dbReference type="InterPro" id="IPR002042">
    <property type="entry name" value="Uricase"/>
</dbReference>
<reference evidence="11" key="1">
    <citation type="submission" date="2022-11" db="EMBL/GenBank/DDBJ databases">
        <title>Chromosomal genome sequence assembly and mating type (MAT) locus characterization of the leprose asexual lichenized fungus Lepraria neglecta (Nyl.) Erichsen.</title>
        <authorList>
            <person name="Allen J.L."/>
            <person name="Pfeffer B."/>
        </authorList>
    </citation>
    <scope>NUCLEOTIDE SEQUENCE</scope>
    <source>
        <strain evidence="11">Allen 5258</strain>
    </source>
</reference>
<dbReference type="Proteomes" id="UP001276659">
    <property type="component" value="Unassembled WGS sequence"/>
</dbReference>
<evidence type="ECO:0000256" key="6">
    <source>
        <dbReference type="ARBA" id="ARBA00023140"/>
    </source>
</evidence>
<dbReference type="FunFam" id="3.10.270.10:FF:000001">
    <property type="entry name" value="Uricase"/>
    <property type="match status" value="1"/>
</dbReference>
<feature type="binding site" evidence="9">
    <location>
        <position position="228"/>
    </location>
    <ligand>
        <name>urate</name>
        <dbReference type="ChEBI" id="CHEBI:17775"/>
    </ligand>
</feature>
<evidence type="ECO:0000256" key="3">
    <source>
        <dbReference type="ARBA" id="ARBA00009760"/>
    </source>
</evidence>
<keyword evidence="4 7" id="KW-0659">Purine metabolism</keyword>
<evidence type="ECO:0000256" key="1">
    <source>
        <dbReference type="ARBA" id="ARBA00004275"/>
    </source>
</evidence>
<dbReference type="SUPFAM" id="SSF55620">
    <property type="entry name" value="Tetrahydrobiopterin biosynthesis enzymes-like"/>
    <property type="match status" value="2"/>
</dbReference>
<protein>
    <recommendedName>
        <fullName evidence="7 10">Uricase</fullName>
        <ecNumber evidence="7 10">1.7.3.3</ecNumber>
    </recommendedName>
    <alternativeName>
        <fullName evidence="7">Urate oxidase</fullName>
    </alternativeName>
</protein>